<dbReference type="InterPro" id="IPR025476">
    <property type="entry name" value="Helitron_helicase-like"/>
</dbReference>
<feature type="domain" description="Helitron helicase-like" evidence="1">
    <location>
        <begin position="48"/>
        <end position="137"/>
    </location>
</feature>
<sequence>MKILLGKSQIAFRKCKGNNGTLTAGELKNPGRLERLIHHDEGYKFLRALRGSPPYFEKAKKDLFAMIRKLGPATLFCSFSSAETKWIHLLRILGKLVDNKNYSDNELENLKWEEKCRLIQSDPVTCARHFDYQFNTFKGVSHE</sequence>
<evidence type="ECO:0000313" key="2">
    <source>
        <dbReference type="EMBL" id="CAB3994302.1"/>
    </source>
</evidence>
<keyword evidence="3" id="KW-1185">Reference proteome</keyword>
<reference evidence="2" key="1">
    <citation type="submission" date="2020-04" db="EMBL/GenBank/DDBJ databases">
        <authorList>
            <person name="Alioto T."/>
            <person name="Alioto T."/>
            <person name="Gomez Garrido J."/>
        </authorList>
    </citation>
    <scope>NUCLEOTIDE SEQUENCE</scope>
    <source>
        <strain evidence="2">A484AB</strain>
    </source>
</reference>
<dbReference type="AlphaFoldDB" id="A0A7D9I1I5"/>
<protein>
    <recommendedName>
        <fullName evidence="1">Helitron helicase-like domain-containing protein</fullName>
    </recommendedName>
</protein>
<gene>
    <name evidence="2" type="ORF">PACLA_8A013249</name>
</gene>
<dbReference type="Proteomes" id="UP001152795">
    <property type="component" value="Unassembled WGS sequence"/>
</dbReference>
<dbReference type="Pfam" id="PF14214">
    <property type="entry name" value="Helitron_like_N"/>
    <property type="match status" value="1"/>
</dbReference>
<dbReference type="OrthoDB" id="6141723at2759"/>
<name>A0A7D9I1I5_PARCT</name>
<comment type="caution">
    <text evidence="2">The sequence shown here is derived from an EMBL/GenBank/DDBJ whole genome shotgun (WGS) entry which is preliminary data.</text>
</comment>
<evidence type="ECO:0000313" key="3">
    <source>
        <dbReference type="Proteomes" id="UP001152795"/>
    </source>
</evidence>
<evidence type="ECO:0000259" key="1">
    <source>
        <dbReference type="Pfam" id="PF14214"/>
    </source>
</evidence>
<organism evidence="2 3">
    <name type="scientific">Paramuricea clavata</name>
    <name type="common">Red gorgonian</name>
    <name type="synonym">Violescent sea-whip</name>
    <dbReference type="NCBI Taxonomy" id="317549"/>
    <lineage>
        <taxon>Eukaryota</taxon>
        <taxon>Metazoa</taxon>
        <taxon>Cnidaria</taxon>
        <taxon>Anthozoa</taxon>
        <taxon>Octocorallia</taxon>
        <taxon>Malacalcyonacea</taxon>
        <taxon>Plexauridae</taxon>
        <taxon>Paramuricea</taxon>
    </lineage>
</organism>
<dbReference type="EMBL" id="CACRXK020002434">
    <property type="protein sequence ID" value="CAB3994302.1"/>
    <property type="molecule type" value="Genomic_DNA"/>
</dbReference>
<proteinExistence type="predicted"/>
<accession>A0A7D9I1I5</accession>